<dbReference type="InterPro" id="IPR029351">
    <property type="entry name" value="GAD_dom"/>
</dbReference>
<feature type="region of interest" description="Disordered" evidence="7">
    <location>
        <begin position="167"/>
        <end position="186"/>
    </location>
</feature>
<dbReference type="GO" id="GO:0006412">
    <property type="term" value="P:translation"/>
    <property type="evidence" value="ECO:0007669"/>
    <property type="project" value="UniProtKB-UniRule"/>
</dbReference>
<dbReference type="HAMAP" id="MF_00588">
    <property type="entry name" value="GatE"/>
    <property type="match status" value="1"/>
</dbReference>
<dbReference type="STRING" id="49547.MBCUR_13110"/>
<dbReference type="InterPro" id="IPR014746">
    <property type="entry name" value="Gln_synth/guanido_kin_cat_dom"/>
</dbReference>
<dbReference type="NCBIfam" id="NF003107">
    <property type="entry name" value="PRK04028.1"/>
    <property type="match status" value="1"/>
</dbReference>
<dbReference type="PATRIC" id="fig|49547.3.peg.1404"/>
<dbReference type="AlphaFoldDB" id="A0A166A8W9"/>
<dbReference type="InterPro" id="IPR004414">
    <property type="entry name" value="GatE"/>
</dbReference>
<dbReference type="PANTHER" id="PTHR11659:SF2">
    <property type="entry name" value="GLUTAMYL-TRNA(GLN) AMIDOTRANSFERASE SUBUNIT E"/>
    <property type="match status" value="1"/>
</dbReference>
<protein>
    <recommendedName>
        <fullName evidence="6">Glutamyl-tRNA(Gln) amidotransferase subunit E</fullName>
        <shortName evidence="6">Glu-ADT subunit E</shortName>
        <ecNumber evidence="6">6.3.5.-</ecNumber>
    </recommendedName>
</protein>
<dbReference type="Pfam" id="PF02938">
    <property type="entry name" value="GAD"/>
    <property type="match status" value="1"/>
</dbReference>
<evidence type="ECO:0000256" key="3">
    <source>
        <dbReference type="ARBA" id="ARBA00022840"/>
    </source>
</evidence>
<dbReference type="InterPro" id="IPR023168">
    <property type="entry name" value="GatB_Yqey_C_2"/>
</dbReference>
<evidence type="ECO:0000256" key="6">
    <source>
        <dbReference type="HAMAP-Rule" id="MF_00588"/>
    </source>
</evidence>
<keyword evidence="4 6" id="KW-0648">Protein biosynthesis</keyword>
<dbReference type="GO" id="GO:0050567">
    <property type="term" value="F:glutaminyl-tRNA synthase (glutamine-hydrolyzing) activity"/>
    <property type="evidence" value="ECO:0007669"/>
    <property type="project" value="UniProtKB-UniRule"/>
</dbReference>
<keyword evidence="3 6" id="KW-0067">ATP-binding</keyword>
<name>A0A166A8W9_9EURY</name>
<dbReference type="NCBIfam" id="TIGR00134">
    <property type="entry name" value="gatE_arch"/>
    <property type="match status" value="1"/>
</dbReference>
<dbReference type="InterPro" id="IPR004115">
    <property type="entry name" value="GAD-like_sf"/>
</dbReference>
<dbReference type="RefSeq" id="WP_067091781.1">
    <property type="nucleotide sequence ID" value="NZ_LWMV01000181.1"/>
</dbReference>
<evidence type="ECO:0000313" key="9">
    <source>
        <dbReference type="EMBL" id="KZX11724.1"/>
    </source>
</evidence>
<keyword evidence="1 6" id="KW-0436">Ligase</keyword>
<dbReference type="SMART" id="SM00845">
    <property type="entry name" value="GatB_Yqey"/>
    <property type="match status" value="1"/>
</dbReference>
<dbReference type="InterPro" id="IPR018027">
    <property type="entry name" value="Asn/Gln_amidotransferase"/>
</dbReference>
<comment type="catalytic activity">
    <reaction evidence="5 6">
        <text>L-glutamyl-tRNA(Gln) + L-glutamine + ATP + H2O = L-glutaminyl-tRNA(Gln) + L-glutamate + ADP + phosphate + H(+)</text>
        <dbReference type="Rhea" id="RHEA:17521"/>
        <dbReference type="Rhea" id="RHEA-COMP:9681"/>
        <dbReference type="Rhea" id="RHEA-COMP:9684"/>
        <dbReference type="ChEBI" id="CHEBI:15377"/>
        <dbReference type="ChEBI" id="CHEBI:15378"/>
        <dbReference type="ChEBI" id="CHEBI:29985"/>
        <dbReference type="ChEBI" id="CHEBI:30616"/>
        <dbReference type="ChEBI" id="CHEBI:43474"/>
        <dbReference type="ChEBI" id="CHEBI:58359"/>
        <dbReference type="ChEBI" id="CHEBI:78520"/>
        <dbReference type="ChEBI" id="CHEBI:78521"/>
        <dbReference type="ChEBI" id="CHEBI:456216"/>
    </reaction>
</comment>
<keyword evidence="9" id="KW-0808">Transferase</keyword>
<evidence type="ECO:0000313" key="10">
    <source>
        <dbReference type="Proteomes" id="UP000077245"/>
    </source>
</evidence>
<dbReference type="InterPro" id="IPR003789">
    <property type="entry name" value="Asn/Gln_tRNA_amidoTrase-B-like"/>
</dbReference>
<feature type="compositionally biased region" description="Low complexity" evidence="7">
    <location>
        <begin position="167"/>
        <end position="177"/>
    </location>
</feature>
<dbReference type="GO" id="GO:0016740">
    <property type="term" value="F:transferase activity"/>
    <property type="evidence" value="ECO:0007669"/>
    <property type="project" value="UniProtKB-KW"/>
</dbReference>
<gene>
    <name evidence="9" type="primary">gatB_2</name>
    <name evidence="6" type="synonym">gatE</name>
    <name evidence="9" type="ORF">MBCUR_13110</name>
</gene>
<dbReference type="GO" id="GO:0070681">
    <property type="term" value="P:glutaminyl-tRNAGln biosynthesis via transamidation"/>
    <property type="evidence" value="ECO:0007669"/>
    <property type="project" value="TreeGrafter"/>
</dbReference>
<organism evidence="9 10">
    <name type="scientific">Methanobrevibacter curvatus</name>
    <dbReference type="NCBI Taxonomy" id="49547"/>
    <lineage>
        <taxon>Archaea</taxon>
        <taxon>Methanobacteriati</taxon>
        <taxon>Methanobacteriota</taxon>
        <taxon>Methanomada group</taxon>
        <taxon>Methanobacteria</taxon>
        <taxon>Methanobacteriales</taxon>
        <taxon>Methanobacteriaceae</taxon>
        <taxon>Methanobrevibacter</taxon>
    </lineage>
</organism>
<dbReference type="Pfam" id="PF02934">
    <property type="entry name" value="GatB_N"/>
    <property type="match status" value="1"/>
</dbReference>
<dbReference type="PROSITE" id="PS01234">
    <property type="entry name" value="GATB"/>
    <property type="match status" value="1"/>
</dbReference>
<dbReference type="GO" id="GO:0005737">
    <property type="term" value="C:cytoplasm"/>
    <property type="evidence" value="ECO:0007669"/>
    <property type="project" value="InterPro"/>
</dbReference>
<dbReference type="Proteomes" id="UP000077245">
    <property type="component" value="Unassembled WGS sequence"/>
</dbReference>
<reference evidence="9 10" key="1">
    <citation type="submission" date="2016-04" db="EMBL/GenBank/DDBJ databases">
        <title>Genome sequence of Methanobrevibacter curvatus DSM 11111.</title>
        <authorList>
            <person name="Poehlein A."/>
            <person name="Seedorf H."/>
            <person name="Daniel R."/>
        </authorList>
    </citation>
    <scope>NUCLEOTIDE SEQUENCE [LARGE SCALE GENOMIC DNA]</scope>
    <source>
        <strain evidence="9 10">DSM 11111</strain>
    </source>
</reference>
<dbReference type="EC" id="6.3.5.-" evidence="6"/>
<dbReference type="PANTHER" id="PTHR11659">
    <property type="entry name" value="GLUTAMYL-TRNA GLN AMIDOTRANSFERASE SUBUNIT B MITOCHONDRIAL AND PROKARYOTIC PET112-RELATED"/>
    <property type="match status" value="1"/>
</dbReference>
<dbReference type="GO" id="GO:0005524">
    <property type="term" value="F:ATP binding"/>
    <property type="evidence" value="ECO:0007669"/>
    <property type="project" value="UniProtKB-KW"/>
</dbReference>
<comment type="subunit">
    <text evidence="6">Heterodimer of GatD and GatE.</text>
</comment>
<dbReference type="OrthoDB" id="7316at2157"/>
<dbReference type="Gene3D" id="1.10.150.380">
    <property type="entry name" value="GatB domain, N-terminal subdomain"/>
    <property type="match status" value="1"/>
</dbReference>
<dbReference type="SUPFAM" id="SSF55261">
    <property type="entry name" value="GAD domain-like"/>
    <property type="match status" value="1"/>
</dbReference>
<evidence type="ECO:0000256" key="7">
    <source>
        <dbReference type="SAM" id="MobiDB-lite"/>
    </source>
</evidence>
<sequence>MNWDDIGLKMGLEIHQQLNTKSKLFCPCPTELNDDIIDLDIKRKLRPTQSELGQIDRAAFAESKRKLNFNYQNFNYKTCLVESDDEPPHGLNEEALDLSITIASLLNMKIIDEVHTMRKQVIDGSNTGGFQRTSLIATDGFIDTPAGRVVIENLCLEEDAARRINKTNVSKKQSKNTSKNKKDFNDNNDFTTFRLDRLGIPLVEITTDPSIHHPDQIKEVAYILGQILRSTNVKRGQGTIRQDLNISIAKGSRVELKGVQNLDLIPEMAKLEVDRQQNLIKIQEELMSRGAVVEEEIHDLTEIFKNSPSKIIQSAKTVKGIVLKGFNGLIGLEIQKNRRFGTELATYAKKTGVSGIFHTDELPAYGIESDETEAMKKHLNIGENDAIVIVAHDRDVATSALEEVILRSKMAFDGVPEETRKALEDGTSEYMRPLPTQNRMYLETDIQLFKINEERIKVISSYLPELPNEKKERIIKQYSLSEDIANQIVRRGYTEDFEKIISGIQVDSITLGSFFAYSIQELKREGLNLDLIELELITNVFNLLKDNKISKDSIYEIIKEIIIRLDEKSKNHNVNDKNNDKNQDIDPEIVAQNLGLILISDDDVKDIILFVVEKNAKMIEERKMAALGPLMGMAMKELKGKADGKIVNQLLKDEIEKRV</sequence>
<dbReference type="InterPro" id="IPR017958">
    <property type="entry name" value="Gln-tRNA_amidoTrfase_suB_CS"/>
</dbReference>
<dbReference type="InterPro" id="IPR006075">
    <property type="entry name" value="Asn/Gln-tRNA_Trfase_suB/E_cat"/>
</dbReference>
<evidence type="ECO:0000256" key="2">
    <source>
        <dbReference type="ARBA" id="ARBA00022741"/>
    </source>
</evidence>
<comment type="function">
    <text evidence="6">Allows the formation of correctly charged Gln-tRNA(Gln) through the transamidation of misacylated Glu-tRNA(Gln) in organisms which lack glutaminyl-tRNA synthetase. The reaction takes place in the presence of glutamine and ATP through an activated gamma-phospho-Glu-tRNA(Gln). The GatDE system is specific for glutamate and does not act on aspartate.</text>
</comment>
<proteinExistence type="inferred from homology"/>
<keyword evidence="2 6" id="KW-0547">Nucleotide-binding</keyword>
<accession>A0A166A8W9</accession>
<evidence type="ECO:0000256" key="5">
    <source>
        <dbReference type="ARBA" id="ARBA00047913"/>
    </source>
</evidence>
<dbReference type="Pfam" id="PF02637">
    <property type="entry name" value="GatB_Yqey"/>
    <property type="match status" value="1"/>
</dbReference>
<dbReference type="Gene3D" id="1.10.10.410">
    <property type="match status" value="1"/>
</dbReference>
<keyword evidence="10" id="KW-1185">Reference proteome</keyword>
<evidence type="ECO:0000259" key="8">
    <source>
        <dbReference type="SMART" id="SM00845"/>
    </source>
</evidence>
<comment type="similarity">
    <text evidence="6">Belongs to the GatB/GatE family. GatE subfamily.</text>
</comment>
<dbReference type="EMBL" id="LWMV01000181">
    <property type="protein sequence ID" value="KZX11724.1"/>
    <property type="molecule type" value="Genomic_DNA"/>
</dbReference>
<dbReference type="SUPFAM" id="SSF89095">
    <property type="entry name" value="GatB/YqeY motif"/>
    <property type="match status" value="2"/>
</dbReference>
<evidence type="ECO:0000256" key="1">
    <source>
        <dbReference type="ARBA" id="ARBA00022598"/>
    </source>
</evidence>
<dbReference type="GO" id="GO:0004812">
    <property type="term" value="F:aminoacyl-tRNA ligase activity"/>
    <property type="evidence" value="ECO:0007669"/>
    <property type="project" value="InterPro"/>
</dbReference>
<dbReference type="Gene3D" id="3.30.1360.30">
    <property type="entry name" value="GAD-like domain"/>
    <property type="match status" value="1"/>
</dbReference>
<comment type="caution">
    <text evidence="9">The sequence shown here is derived from an EMBL/GenBank/DDBJ whole genome shotgun (WGS) entry which is preliminary data.</text>
</comment>
<feature type="domain" description="Asn/Gln amidotransferase" evidence="8">
    <location>
        <begin position="495"/>
        <end position="655"/>
    </location>
</feature>
<evidence type="ECO:0000256" key="4">
    <source>
        <dbReference type="ARBA" id="ARBA00022917"/>
    </source>
</evidence>
<dbReference type="SUPFAM" id="SSF55931">
    <property type="entry name" value="Glutamine synthetase/guanido kinase"/>
    <property type="match status" value="1"/>
</dbReference>
<dbReference type="InterPro" id="IPR017959">
    <property type="entry name" value="Asn/Gln-tRNA_amidoTrfase_suB/E"/>
</dbReference>
<dbReference type="InterPro" id="IPR042114">
    <property type="entry name" value="GatB_C_1"/>
</dbReference>